<sequence length="162" mass="17093">MPDPIDISILSRREFVAAGAAAAAFAPFVARAEDPAPGAPLPSQKFKDDFARITGSATPVEGKITVDLPETAENGNFVPITIVVDSPMTDTDYIKAIHLLSTENPAAHVATFHLSPVNAVARVQSRMRLAKTQDVVVLAEQSNGEMLISTTRVKVVIGGCGI</sequence>
<dbReference type="InterPro" id="IPR038162">
    <property type="entry name" value="SoxY_sf"/>
</dbReference>
<dbReference type="Pfam" id="PF13501">
    <property type="entry name" value="SoxY"/>
    <property type="match status" value="1"/>
</dbReference>
<dbReference type="InterPro" id="IPR032711">
    <property type="entry name" value="SoxY"/>
</dbReference>
<dbReference type="AlphaFoldDB" id="A0A1I7NWT2"/>
<dbReference type="NCBIfam" id="TIGR04488">
    <property type="entry name" value="SoxY_true_GGCGG"/>
    <property type="match status" value="1"/>
</dbReference>
<gene>
    <name evidence="2" type="ORF">SAMN04488557_4124</name>
</gene>
<dbReference type="Gene3D" id="2.60.40.2470">
    <property type="entry name" value="SoxY domain"/>
    <property type="match status" value="1"/>
</dbReference>
<dbReference type="STRING" id="51670.SAMN04488557_4124"/>
<dbReference type="EMBL" id="FPCH01000005">
    <property type="protein sequence ID" value="SFV39099.1"/>
    <property type="molecule type" value="Genomic_DNA"/>
</dbReference>
<proteinExistence type="predicted"/>
<organism evidence="2 3">
    <name type="scientific">Hyphomicrobium facile</name>
    <dbReference type="NCBI Taxonomy" id="51670"/>
    <lineage>
        <taxon>Bacteria</taxon>
        <taxon>Pseudomonadati</taxon>
        <taxon>Pseudomonadota</taxon>
        <taxon>Alphaproteobacteria</taxon>
        <taxon>Hyphomicrobiales</taxon>
        <taxon>Hyphomicrobiaceae</taxon>
        <taxon>Hyphomicrobium</taxon>
    </lineage>
</organism>
<reference evidence="3" key="1">
    <citation type="submission" date="2016-10" db="EMBL/GenBank/DDBJ databases">
        <authorList>
            <person name="Varghese N."/>
            <person name="Submissions S."/>
        </authorList>
    </citation>
    <scope>NUCLEOTIDE SEQUENCE [LARGE SCALE GENOMIC DNA]</scope>
    <source>
        <strain evidence="3">DSM 1565</strain>
    </source>
</reference>
<dbReference type="InterPro" id="IPR016568">
    <property type="entry name" value="Sulphur_oxidation_SoxY"/>
</dbReference>
<dbReference type="InterPro" id="IPR006311">
    <property type="entry name" value="TAT_signal"/>
</dbReference>
<name>A0A1I7NWT2_9HYPH</name>
<dbReference type="RefSeq" id="WP_092869624.1">
    <property type="nucleotide sequence ID" value="NZ_FPCH01000005.1"/>
</dbReference>
<dbReference type="PIRSF" id="PIRSF010312">
    <property type="entry name" value="Sulphur_oxidation_SoxY"/>
    <property type="match status" value="1"/>
</dbReference>
<dbReference type="PROSITE" id="PS51318">
    <property type="entry name" value="TAT"/>
    <property type="match status" value="1"/>
</dbReference>
<evidence type="ECO:0000313" key="3">
    <source>
        <dbReference type="Proteomes" id="UP000199423"/>
    </source>
</evidence>
<accession>A0A1I7NWT2</accession>
<feature type="domain" description="Ig-like SoxY" evidence="1">
    <location>
        <begin position="53"/>
        <end position="160"/>
    </location>
</feature>
<evidence type="ECO:0000259" key="1">
    <source>
        <dbReference type="Pfam" id="PF13501"/>
    </source>
</evidence>
<keyword evidence="3" id="KW-1185">Reference proteome</keyword>
<evidence type="ECO:0000313" key="2">
    <source>
        <dbReference type="EMBL" id="SFV39099.1"/>
    </source>
</evidence>
<protein>
    <submittedName>
        <fullName evidence="2">Thiosulfate-binding protein SoxY</fullName>
    </submittedName>
</protein>
<dbReference type="OrthoDB" id="9804570at2"/>
<dbReference type="Proteomes" id="UP000199423">
    <property type="component" value="Unassembled WGS sequence"/>
</dbReference>